<proteinExistence type="predicted"/>
<dbReference type="AlphaFoldDB" id="A0AA39TQF1"/>
<reference evidence="1" key="1">
    <citation type="submission" date="2023-06" db="EMBL/GenBank/DDBJ databases">
        <authorList>
            <consortium name="Lawrence Berkeley National Laboratory"/>
            <person name="Ahrendt S."/>
            <person name="Sahu N."/>
            <person name="Indic B."/>
            <person name="Wong-Bajracharya J."/>
            <person name="Merenyi Z."/>
            <person name="Ke H.-M."/>
            <person name="Monk M."/>
            <person name="Kocsube S."/>
            <person name="Drula E."/>
            <person name="Lipzen A."/>
            <person name="Balint B."/>
            <person name="Henrissat B."/>
            <person name="Andreopoulos B."/>
            <person name="Martin F.M."/>
            <person name="Harder C.B."/>
            <person name="Rigling D."/>
            <person name="Ford K.L."/>
            <person name="Foster G.D."/>
            <person name="Pangilinan J."/>
            <person name="Papanicolaou A."/>
            <person name="Barry K."/>
            <person name="LaButti K."/>
            <person name="Viragh M."/>
            <person name="Koriabine M."/>
            <person name="Yan M."/>
            <person name="Riley R."/>
            <person name="Champramary S."/>
            <person name="Plett K.L."/>
            <person name="Tsai I.J."/>
            <person name="Slot J."/>
            <person name="Sipos G."/>
            <person name="Plett J."/>
            <person name="Nagy L.G."/>
            <person name="Grigoriev I.V."/>
        </authorList>
    </citation>
    <scope>NUCLEOTIDE SEQUENCE</scope>
    <source>
        <strain evidence="1">CCBAS 213</strain>
    </source>
</reference>
<evidence type="ECO:0000313" key="2">
    <source>
        <dbReference type="Proteomes" id="UP001175211"/>
    </source>
</evidence>
<dbReference type="GeneID" id="85349595"/>
<dbReference type="Proteomes" id="UP001175211">
    <property type="component" value="Unassembled WGS sequence"/>
</dbReference>
<sequence>MPFSLTSFLHDALLSIKQRPFVHMAEPNKYIHGVIETDPFPRSIKSWFDFIAGTVPSHGDDGDRLGALQSCQVVRVEHYRARGLISHELVAVHVISGDDERVNQGNTDSRVLVLERSKQETSSETSIEQVLRSMREVKGKNTGNADYITIGSSLKGVIRGEDKYLLVQAFDVPPRIIDVIDIAALVNSITCCAKNYSLFHYMCMWWAAMFFQTCVRLCDPGHALKIEQGPLYSLRGMVGSVRFVDDDCSLIPLPPADTVTLSVIMKDIIRDMGQGGVDKDIITLFESVLEADIKAMKDENLGQPPVQHMLAACKTLSAGIRATLQSMKEKKRQTQT</sequence>
<protein>
    <submittedName>
        <fullName evidence="1">Uncharacterized protein</fullName>
    </submittedName>
</protein>
<organism evidence="1 2">
    <name type="scientific">Armillaria tabescens</name>
    <name type="common">Ringless honey mushroom</name>
    <name type="synonym">Agaricus tabescens</name>
    <dbReference type="NCBI Taxonomy" id="1929756"/>
    <lineage>
        <taxon>Eukaryota</taxon>
        <taxon>Fungi</taxon>
        <taxon>Dikarya</taxon>
        <taxon>Basidiomycota</taxon>
        <taxon>Agaricomycotina</taxon>
        <taxon>Agaricomycetes</taxon>
        <taxon>Agaricomycetidae</taxon>
        <taxon>Agaricales</taxon>
        <taxon>Marasmiineae</taxon>
        <taxon>Physalacriaceae</taxon>
        <taxon>Desarmillaria</taxon>
    </lineage>
</organism>
<keyword evidence="2" id="KW-1185">Reference proteome</keyword>
<gene>
    <name evidence="1" type="ORF">EV420DRAFT_1144732</name>
</gene>
<dbReference type="RefSeq" id="XP_060334379.1">
    <property type="nucleotide sequence ID" value="XM_060466047.1"/>
</dbReference>
<comment type="caution">
    <text evidence="1">The sequence shown here is derived from an EMBL/GenBank/DDBJ whole genome shotgun (WGS) entry which is preliminary data.</text>
</comment>
<name>A0AA39TQF1_ARMTA</name>
<dbReference type="EMBL" id="JAUEPS010000008">
    <property type="protein sequence ID" value="KAK0462913.1"/>
    <property type="molecule type" value="Genomic_DNA"/>
</dbReference>
<accession>A0AA39TQF1</accession>
<evidence type="ECO:0000313" key="1">
    <source>
        <dbReference type="EMBL" id="KAK0462913.1"/>
    </source>
</evidence>